<dbReference type="Proteomes" id="UP000824120">
    <property type="component" value="Chromosome 3"/>
</dbReference>
<keyword evidence="2" id="KW-1185">Reference proteome</keyword>
<accession>A0A9J5ZYQ7</accession>
<evidence type="ECO:0000313" key="1">
    <source>
        <dbReference type="EMBL" id="KAG5616975.1"/>
    </source>
</evidence>
<evidence type="ECO:0000313" key="2">
    <source>
        <dbReference type="Proteomes" id="UP000824120"/>
    </source>
</evidence>
<organism evidence="1 2">
    <name type="scientific">Solanum commersonii</name>
    <name type="common">Commerson's wild potato</name>
    <name type="synonym">Commerson's nightshade</name>
    <dbReference type="NCBI Taxonomy" id="4109"/>
    <lineage>
        <taxon>Eukaryota</taxon>
        <taxon>Viridiplantae</taxon>
        <taxon>Streptophyta</taxon>
        <taxon>Embryophyta</taxon>
        <taxon>Tracheophyta</taxon>
        <taxon>Spermatophyta</taxon>
        <taxon>Magnoliopsida</taxon>
        <taxon>eudicotyledons</taxon>
        <taxon>Gunneridae</taxon>
        <taxon>Pentapetalae</taxon>
        <taxon>asterids</taxon>
        <taxon>lamiids</taxon>
        <taxon>Solanales</taxon>
        <taxon>Solanaceae</taxon>
        <taxon>Solanoideae</taxon>
        <taxon>Solaneae</taxon>
        <taxon>Solanum</taxon>
    </lineage>
</organism>
<name>A0A9J5ZYQ7_SOLCO</name>
<dbReference type="EMBL" id="JACXVP010000003">
    <property type="protein sequence ID" value="KAG5616975.1"/>
    <property type="molecule type" value="Genomic_DNA"/>
</dbReference>
<dbReference type="AlphaFoldDB" id="A0A9J5ZYQ7"/>
<gene>
    <name evidence="1" type="ORF">H5410_016799</name>
</gene>
<proteinExistence type="predicted"/>
<protein>
    <submittedName>
        <fullName evidence="1">Uncharacterized protein</fullName>
    </submittedName>
</protein>
<reference evidence="1 2" key="1">
    <citation type="submission" date="2020-09" db="EMBL/GenBank/DDBJ databases">
        <title>De no assembly of potato wild relative species, Solanum commersonii.</title>
        <authorList>
            <person name="Cho K."/>
        </authorList>
    </citation>
    <scope>NUCLEOTIDE SEQUENCE [LARGE SCALE GENOMIC DNA]</scope>
    <source>
        <strain evidence="1">LZ3.2</strain>
        <tissue evidence="1">Leaf</tissue>
    </source>
</reference>
<sequence length="104" mass="12267">MERHGKKELLKLLEYVKKYHLHHISIDRKGINVKNEWSEDIAEFVSYIIRWFTLLDTSQIITHICHAILYKVMKVQKLSKSDGVNSAILKAANKIIIFFLMKIK</sequence>
<comment type="caution">
    <text evidence="1">The sequence shown here is derived from an EMBL/GenBank/DDBJ whole genome shotgun (WGS) entry which is preliminary data.</text>
</comment>